<comment type="similarity">
    <text evidence="1">Belongs to the tpcK family.</text>
</comment>
<dbReference type="EMBL" id="QGDH01000217">
    <property type="protein sequence ID" value="RAR02382.1"/>
    <property type="molecule type" value="Genomic_DNA"/>
</dbReference>
<reference evidence="4" key="1">
    <citation type="submission" date="2018-05" db="EMBL/GenBank/DDBJ databases">
        <title>Draft genome sequence of Stemphylium lycopersici strain CIDEFI 213.</title>
        <authorList>
            <person name="Medina R."/>
            <person name="Franco M.E.E."/>
            <person name="Lucentini C.G."/>
            <person name="Saparrat M.C.N."/>
            <person name="Balatti P.A."/>
        </authorList>
    </citation>
    <scope>NUCLEOTIDE SEQUENCE [LARGE SCALE GENOMIC DNA]</scope>
    <source>
        <strain evidence="4">CIDEFI 213</strain>
    </source>
</reference>
<evidence type="ECO:0000313" key="4">
    <source>
        <dbReference type="Proteomes" id="UP000249619"/>
    </source>
</evidence>
<evidence type="ECO:0000256" key="1">
    <source>
        <dbReference type="ARBA" id="ARBA00005986"/>
    </source>
</evidence>
<proteinExistence type="inferred from homology"/>
<dbReference type="SUPFAM" id="SSF54909">
    <property type="entry name" value="Dimeric alpha+beta barrel"/>
    <property type="match status" value="1"/>
</dbReference>
<comment type="caution">
    <text evidence="3">The sequence shown here is derived from an EMBL/GenBank/DDBJ whole genome shotgun (WGS) entry which is preliminary data.</text>
</comment>
<feature type="domain" description="EthD" evidence="2">
    <location>
        <begin position="19"/>
        <end position="94"/>
    </location>
</feature>
<dbReference type="AlphaFoldDB" id="A0A364MT75"/>
<dbReference type="NCBIfam" id="TIGR02118">
    <property type="entry name" value="EthD family reductase"/>
    <property type="match status" value="1"/>
</dbReference>
<protein>
    <submittedName>
        <fullName evidence="3">Ethyl tert-butyl ether degradation EthD</fullName>
    </submittedName>
</protein>
<evidence type="ECO:0000313" key="3">
    <source>
        <dbReference type="EMBL" id="RAR02382.1"/>
    </source>
</evidence>
<organism evidence="3 4">
    <name type="scientific">Stemphylium lycopersici</name>
    <name type="common">Tomato gray leaf spot disease fungus</name>
    <name type="synonym">Thyrospora lycopersici</name>
    <dbReference type="NCBI Taxonomy" id="183478"/>
    <lineage>
        <taxon>Eukaryota</taxon>
        <taxon>Fungi</taxon>
        <taxon>Dikarya</taxon>
        <taxon>Ascomycota</taxon>
        <taxon>Pezizomycotina</taxon>
        <taxon>Dothideomycetes</taxon>
        <taxon>Pleosporomycetidae</taxon>
        <taxon>Pleosporales</taxon>
        <taxon>Pleosporineae</taxon>
        <taxon>Pleosporaceae</taxon>
        <taxon>Stemphylium</taxon>
    </lineage>
</organism>
<dbReference type="InterPro" id="IPR011008">
    <property type="entry name" value="Dimeric_a/b-barrel"/>
</dbReference>
<gene>
    <name evidence="3" type="ORF">DDE83_008586</name>
</gene>
<dbReference type="Gene3D" id="3.30.70.100">
    <property type="match status" value="1"/>
</dbReference>
<sequence>MSAIITVIFPNEPDAKYDIDYYVKHHMPLIQKQWAQYGVKGWSATKFSNGIDGTPPPYAFGSTVEWESHEHIKTAFAGPEAKEIMDDVANFSNKQAVFLMGDKLH</sequence>
<dbReference type="InterPro" id="IPR009799">
    <property type="entry name" value="EthD_dom"/>
</dbReference>
<dbReference type="OrthoDB" id="4892971at2759"/>
<name>A0A364MT75_STELY</name>
<evidence type="ECO:0000259" key="2">
    <source>
        <dbReference type="Pfam" id="PF07110"/>
    </source>
</evidence>
<dbReference type="STRING" id="183478.A0A364MT75"/>
<dbReference type="Pfam" id="PF07110">
    <property type="entry name" value="EthD"/>
    <property type="match status" value="1"/>
</dbReference>
<dbReference type="GO" id="GO:0016491">
    <property type="term" value="F:oxidoreductase activity"/>
    <property type="evidence" value="ECO:0007669"/>
    <property type="project" value="InterPro"/>
</dbReference>
<dbReference type="PANTHER" id="PTHR40260">
    <property type="entry name" value="BLR8190 PROTEIN"/>
    <property type="match status" value="1"/>
</dbReference>
<dbReference type="PANTHER" id="PTHR40260:SF2">
    <property type="entry name" value="BLR8190 PROTEIN"/>
    <property type="match status" value="1"/>
</dbReference>
<dbReference type="Proteomes" id="UP000249619">
    <property type="component" value="Unassembled WGS sequence"/>
</dbReference>
<keyword evidence="4" id="KW-1185">Reference proteome</keyword>
<accession>A0A364MT75</accession>